<dbReference type="GO" id="GO:0005948">
    <property type="term" value="C:acetolactate synthase complex"/>
    <property type="evidence" value="ECO:0007669"/>
    <property type="project" value="TreeGrafter"/>
</dbReference>
<dbReference type="SUPFAM" id="SSF52467">
    <property type="entry name" value="DHS-like NAD/FAD-binding domain"/>
    <property type="match status" value="1"/>
</dbReference>
<evidence type="ECO:0000313" key="6">
    <source>
        <dbReference type="Proteomes" id="UP000199377"/>
    </source>
</evidence>
<dbReference type="Gene3D" id="3.40.50.970">
    <property type="match status" value="2"/>
</dbReference>
<dbReference type="PANTHER" id="PTHR18968:SF164">
    <property type="entry name" value="PYRUVATE DECARBOXYLASE"/>
    <property type="match status" value="1"/>
</dbReference>
<dbReference type="InterPro" id="IPR012001">
    <property type="entry name" value="Thiamin_PyroP_enz_TPP-bd_dom"/>
</dbReference>
<dbReference type="InterPro" id="IPR011766">
    <property type="entry name" value="TPP_enzyme_TPP-bd"/>
</dbReference>
<reference evidence="5 6" key="1">
    <citation type="submission" date="2016-10" db="EMBL/GenBank/DDBJ databases">
        <authorList>
            <person name="de Groot N.N."/>
        </authorList>
    </citation>
    <scope>NUCLEOTIDE SEQUENCE [LARGE SCALE GENOMIC DNA]</scope>
    <source>
        <strain evidence="5 6">CGMCC 1.11030</strain>
    </source>
</reference>
<dbReference type="AlphaFoldDB" id="A0A1I3GW73"/>
<comment type="similarity">
    <text evidence="1">Belongs to the TPP enzyme family.</text>
</comment>
<sequence length="565" mass="59351">MAQGSGLLAAEAYLRAMKRYGVDALYSVSGTDFPSIVEAYGRAGAQSPDLPRPLICPHENLAVAMAHGHALITGTPQAAMVHVSVGTANMVCGAMNAARDNVPMLLSAGRTPVTDSDGPATPHGTRTRFIHWAQEMFDQASTLREAVKWDYEIRRGEQVEDGLARALEVASAPPPGPVYLSLPREMLAEEVNPDRPARAPTVSARLAPDLEAIDRLASALRAAESPMIVTANLGRSATAAALLETLADLWAIPVVEFNPRTVNLAHDHPMHLGFDTGRAMGGVDLALNIACDVPWVPAVTRPAFAGALWEIGLDPVHARYPMRSFQAEGAIAAEPALALAALLEALGPVGDAAPRVDARRRRAVEAHGRMRAALDAEAAGERMTAASASKALAALLPHDATVVNEYSFRVNQARFSRPGQFFGASPAGGLGWGFGAALGMRNAGVPGPVVCMMGDGAYMFNNPSACHWASEAHGLPILSVIFNNRRWGAVRNSTLAMYGQGASAADDGMFMADLSPSIDHVMLAKAHGAHAEGCGELAALPGVVDRALDALAQGRQALIALDLPE</sequence>
<dbReference type="GO" id="GO:0050660">
    <property type="term" value="F:flavin adenine dinucleotide binding"/>
    <property type="evidence" value="ECO:0007669"/>
    <property type="project" value="TreeGrafter"/>
</dbReference>
<dbReference type="STRING" id="1114924.SAMN05216258_105366"/>
<dbReference type="InterPro" id="IPR029035">
    <property type="entry name" value="DHS-like_NAD/FAD-binding_dom"/>
</dbReference>
<dbReference type="PANTHER" id="PTHR18968">
    <property type="entry name" value="THIAMINE PYROPHOSPHATE ENZYMES"/>
    <property type="match status" value="1"/>
</dbReference>
<dbReference type="InterPro" id="IPR045229">
    <property type="entry name" value="TPP_enz"/>
</dbReference>
<proteinExistence type="inferred from homology"/>
<dbReference type="NCBIfam" id="NF006203">
    <property type="entry name" value="PRK08327.1"/>
    <property type="match status" value="1"/>
</dbReference>
<dbReference type="Pfam" id="PF02776">
    <property type="entry name" value="TPP_enzyme_N"/>
    <property type="match status" value="1"/>
</dbReference>
<dbReference type="InterPro" id="IPR029061">
    <property type="entry name" value="THDP-binding"/>
</dbReference>
<organism evidence="5 6">
    <name type="scientific">Albimonas pacifica</name>
    <dbReference type="NCBI Taxonomy" id="1114924"/>
    <lineage>
        <taxon>Bacteria</taxon>
        <taxon>Pseudomonadati</taxon>
        <taxon>Pseudomonadota</taxon>
        <taxon>Alphaproteobacteria</taxon>
        <taxon>Rhodobacterales</taxon>
        <taxon>Paracoccaceae</taxon>
        <taxon>Albimonas</taxon>
    </lineage>
</organism>
<accession>A0A1I3GW73</accession>
<dbReference type="CDD" id="cd07035">
    <property type="entry name" value="TPP_PYR_POX_like"/>
    <property type="match status" value="1"/>
</dbReference>
<dbReference type="Gene3D" id="3.40.50.1220">
    <property type="entry name" value="TPP-binding domain"/>
    <property type="match status" value="1"/>
</dbReference>
<protein>
    <submittedName>
        <fullName evidence="5">Acetolactate synthase-1/2/3 large subunit</fullName>
    </submittedName>
</protein>
<dbReference type="GO" id="GO:0009099">
    <property type="term" value="P:L-valine biosynthetic process"/>
    <property type="evidence" value="ECO:0007669"/>
    <property type="project" value="TreeGrafter"/>
</dbReference>
<feature type="domain" description="Thiamine pyrophosphate enzyme TPP-binding" evidence="3">
    <location>
        <begin position="412"/>
        <end position="555"/>
    </location>
</feature>
<dbReference type="RefSeq" id="WP_177236239.1">
    <property type="nucleotide sequence ID" value="NZ_FOQH01000005.1"/>
</dbReference>
<dbReference type="GO" id="GO:0009097">
    <property type="term" value="P:isoleucine biosynthetic process"/>
    <property type="evidence" value="ECO:0007669"/>
    <property type="project" value="TreeGrafter"/>
</dbReference>
<dbReference type="SUPFAM" id="SSF52518">
    <property type="entry name" value="Thiamin diphosphate-binding fold (THDP-binding)"/>
    <property type="match status" value="2"/>
</dbReference>
<dbReference type="EMBL" id="FOQH01000005">
    <property type="protein sequence ID" value="SFI27599.1"/>
    <property type="molecule type" value="Genomic_DNA"/>
</dbReference>
<name>A0A1I3GW73_9RHOB</name>
<feature type="domain" description="Thiamine pyrophosphate enzyme N-terminal TPP-binding" evidence="4">
    <location>
        <begin position="10"/>
        <end position="140"/>
    </location>
</feature>
<evidence type="ECO:0000256" key="1">
    <source>
        <dbReference type="ARBA" id="ARBA00007812"/>
    </source>
</evidence>
<evidence type="ECO:0000259" key="4">
    <source>
        <dbReference type="Pfam" id="PF02776"/>
    </source>
</evidence>
<dbReference type="Pfam" id="PF02775">
    <property type="entry name" value="TPP_enzyme_C"/>
    <property type="match status" value="1"/>
</dbReference>
<dbReference type="GO" id="GO:0003984">
    <property type="term" value="F:acetolactate synthase activity"/>
    <property type="evidence" value="ECO:0007669"/>
    <property type="project" value="TreeGrafter"/>
</dbReference>
<dbReference type="GO" id="GO:0030976">
    <property type="term" value="F:thiamine pyrophosphate binding"/>
    <property type="evidence" value="ECO:0007669"/>
    <property type="project" value="InterPro"/>
</dbReference>
<evidence type="ECO:0000259" key="3">
    <source>
        <dbReference type="Pfam" id="PF02775"/>
    </source>
</evidence>
<evidence type="ECO:0000256" key="2">
    <source>
        <dbReference type="ARBA" id="ARBA00023052"/>
    </source>
</evidence>
<evidence type="ECO:0000313" key="5">
    <source>
        <dbReference type="EMBL" id="SFI27599.1"/>
    </source>
</evidence>
<gene>
    <name evidence="5" type="ORF">SAMN05216258_105366</name>
</gene>
<keyword evidence="2" id="KW-0786">Thiamine pyrophosphate</keyword>
<dbReference type="Proteomes" id="UP000199377">
    <property type="component" value="Unassembled WGS sequence"/>
</dbReference>
<keyword evidence="6" id="KW-1185">Reference proteome</keyword>
<dbReference type="CDD" id="cd02002">
    <property type="entry name" value="TPP_BFDC"/>
    <property type="match status" value="1"/>
</dbReference>